<evidence type="ECO:0008006" key="4">
    <source>
        <dbReference type="Google" id="ProtNLM"/>
    </source>
</evidence>
<dbReference type="Pfam" id="PF07592">
    <property type="entry name" value="DDE_Tnp_ISAZ013"/>
    <property type="match status" value="1"/>
</dbReference>
<accession>A0A917P2X8</accession>
<evidence type="ECO:0000313" key="2">
    <source>
        <dbReference type="EMBL" id="GGJ58162.1"/>
    </source>
</evidence>
<proteinExistence type="predicted"/>
<comment type="caution">
    <text evidence="2">The sequence shown here is derived from an EMBL/GenBank/DDBJ whole genome shotgun (WGS) entry which is preliminary data.</text>
</comment>
<dbReference type="AlphaFoldDB" id="A0A917P2X8"/>
<dbReference type="InterPro" id="IPR011518">
    <property type="entry name" value="Transposase_36"/>
</dbReference>
<name>A0A917P2X8_9ACTN</name>
<dbReference type="Proteomes" id="UP000657574">
    <property type="component" value="Unassembled WGS sequence"/>
</dbReference>
<organism evidence="2 3">
    <name type="scientific">Streptomyces brasiliensis</name>
    <dbReference type="NCBI Taxonomy" id="1954"/>
    <lineage>
        <taxon>Bacteria</taxon>
        <taxon>Bacillati</taxon>
        <taxon>Actinomycetota</taxon>
        <taxon>Actinomycetes</taxon>
        <taxon>Kitasatosporales</taxon>
        <taxon>Streptomycetaceae</taxon>
        <taxon>Streptomyces</taxon>
    </lineage>
</organism>
<evidence type="ECO:0000313" key="3">
    <source>
        <dbReference type="Proteomes" id="UP000657574"/>
    </source>
</evidence>
<protein>
    <recommendedName>
        <fullName evidence="4">Transposase</fullName>
    </recommendedName>
</protein>
<reference evidence="2" key="2">
    <citation type="submission" date="2020-09" db="EMBL/GenBank/DDBJ databases">
        <authorList>
            <person name="Sun Q."/>
            <person name="Ohkuma M."/>
        </authorList>
    </citation>
    <scope>NUCLEOTIDE SEQUENCE</scope>
    <source>
        <strain evidence="2">JCM 3086</strain>
    </source>
</reference>
<gene>
    <name evidence="2" type="ORF">GCM10010121_081020</name>
</gene>
<sequence length="69" mass="7735">MKSTRNLEAELTRQGHRASADTVGDLLREEGFRLQANAKTVEGTQHPDRDAQFRYINDQAKDYMGAGTP</sequence>
<dbReference type="EMBL" id="BMQA01000056">
    <property type="protein sequence ID" value="GGJ58162.1"/>
    <property type="molecule type" value="Genomic_DNA"/>
</dbReference>
<feature type="region of interest" description="Disordered" evidence="1">
    <location>
        <begin position="1"/>
        <end position="22"/>
    </location>
</feature>
<keyword evidence="3" id="KW-1185">Reference proteome</keyword>
<reference evidence="2" key="1">
    <citation type="journal article" date="2014" name="Int. J. Syst. Evol. Microbiol.">
        <title>Complete genome sequence of Corynebacterium casei LMG S-19264T (=DSM 44701T), isolated from a smear-ripened cheese.</title>
        <authorList>
            <consortium name="US DOE Joint Genome Institute (JGI-PGF)"/>
            <person name="Walter F."/>
            <person name="Albersmeier A."/>
            <person name="Kalinowski J."/>
            <person name="Ruckert C."/>
        </authorList>
    </citation>
    <scope>NUCLEOTIDE SEQUENCE</scope>
    <source>
        <strain evidence="2">JCM 3086</strain>
    </source>
</reference>
<evidence type="ECO:0000256" key="1">
    <source>
        <dbReference type="SAM" id="MobiDB-lite"/>
    </source>
</evidence>
<feature type="compositionally biased region" description="Basic and acidic residues" evidence="1">
    <location>
        <begin position="1"/>
        <end position="13"/>
    </location>
</feature>